<protein>
    <recommendedName>
        <fullName evidence="2">DUF4806 domain-containing protein</fullName>
    </recommendedName>
</protein>
<dbReference type="PANTHER" id="PTHR34153">
    <property type="entry name" value="SI:CH211-262H13.3-RELATED-RELATED"/>
    <property type="match status" value="1"/>
</dbReference>
<accession>A0A131Z2F6</accession>
<feature type="compositionally biased region" description="Polar residues" evidence="1">
    <location>
        <begin position="341"/>
        <end position="351"/>
    </location>
</feature>
<dbReference type="AlphaFoldDB" id="A0A131Z2F6"/>
<dbReference type="EMBL" id="GEDV01002944">
    <property type="protein sequence ID" value="JAP85613.1"/>
    <property type="molecule type" value="Transcribed_RNA"/>
</dbReference>
<organism evidence="3">
    <name type="scientific">Rhipicephalus appendiculatus</name>
    <name type="common">Brown ear tick</name>
    <dbReference type="NCBI Taxonomy" id="34631"/>
    <lineage>
        <taxon>Eukaryota</taxon>
        <taxon>Metazoa</taxon>
        <taxon>Ecdysozoa</taxon>
        <taxon>Arthropoda</taxon>
        <taxon>Chelicerata</taxon>
        <taxon>Arachnida</taxon>
        <taxon>Acari</taxon>
        <taxon>Parasitiformes</taxon>
        <taxon>Ixodida</taxon>
        <taxon>Ixodoidea</taxon>
        <taxon>Ixodidae</taxon>
        <taxon>Rhipicephalinae</taxon>
        <taxon>Rhipicephalus</taxon>
        <taxon>Rhipicephalus</taxon>
    </lineage>
</organism>
<evidence type="ECO:0000313" key="3">
    <source>
        <dbReference type="EMBL" id="JAP85613.1"/>
    </source>
</evidence>
<evidence type="ECO:0000256" key="1">
    <source>
        <dbReference type="SAM" id="MobiDB-lite"/>
    </source>
</evidence>
<feature type="domain" description="DUF4806" evidence="2">
    <location>
        <begin position="429"/>
        <end position="505"/>
    </location>
</feature>
<evidence type="ECO:0000259" key="2">
    <source>
        <dbReference type="Pfam" id="PF16064"/>
    </source>
</evidence>
<dbReference type="PANTHER" id="PTHR34153:SF2">
    <property type="entry name" value="SI:CH211-262H13.3-RELATED"/>
    <property type="match status" value="1"/>
</dbReference>
<dbReference type="InterPro" id="IPR032071">
    <property type="entry name" value="DUF4806"/>
</dbReference>
<feature type="region of interest" description="Disordered" evidence="1">
    <location>
        <begin position="330"/>
        <end position="366"/>
    </location>
</feature>
<dbReference type="Pfam" id="PF16064">
    <property type="entry name" value="DUF4806"/>
    <property type="match status" value="1"/>
</dbReference>
<feature type="compositionally biased region" description="Basic and acidic residues" evidence="1">
    <location>
        <begin position="353"/>
        <end position="363"/>
    </location>
</feature>
<proteinExistence type="predicted"/>
<sequence>MFTNIDFRGVARGPCSYSNCECDSYARSESCDVSTSPNATLQCGWCCYCGHPPVSHSRIDDIEHMHLEPACLALEAARPLPPLQLSLDGTAITPEQSLLEDMQAVEVENIKTELGVAPKESLQVQEASERHGQPTFAAVRFLKDKSVAVVPLEWIEGSKCMWPHLLSPSDIAEAAQRNETPDSSFIRRGIQVLRLTSSYNRAHTWLAEQGGDRLEALTDEVVCRIKFPRLSSSAARGEESGFKDWPHKQSSPGKAACGALLSDARKNVCSPQPRVWIHRLSSSNGCTQLTDSVVESNNAAESCRKVDLQNRRSLPLSTVCKSKIVACSEGERDQTPEGDVTDTSAILSNDVSPRPEENGDRGSRKSVWHFEATERAELEGAGEVLNGSSIEREDTMSIVLRELRTIRQQNERILAALGTNNQSDSVELAKVQLPVTDLDSLDELESKLALDPVFRACLVHRLSLVGGRSLRMFTAGVLRCLFTDAVGQHFSVLGQRHKRRLKDMALYDVVEQAIRRNDSYKSTTSYSIRKAAAAWLKNCPSRITAAKRKLGEDANDSSSGD</sequence>
<name>A0A131Z2F6_RHIAP</name>
<reference evidence="3" key="1">
    <citation type="journal article" date="2016" name="Ticks Tick Borne Dis.">
        <title>De novo assembly and annotation of the salivary gland transcriptome of Rhipicephalus appendiculatus male and female ticks during blood feeding.</title>
        <authorList>
            <person name="de Castro M.H."/>
            <person name="de Klerk D."/>
            <person name="Pienaar R."/>
            <person name="Latif A.A."/>
            <person name="Rees D.J."/>
            <person name="Mans B.J."/>
        </authorList>
    </citation>
    <scope>NUCLEOTIDE SEQUENCE</scope>
    <source>
        <tissue evidence="3">Salivary glands</tissue>
    </source>
</reference>